<proteinExistence type="predicted"/>
<dbReference type="Proteomes" id="UP001642487">
    <property type="component" value="Chromosome 1"/>
</dbReference>
<feature type="region of interest" description="Disordered" evidence="1">
    <location>
        <begin position="118"/>
        <end position="146"/>
    </location>
</feature>
<accession>A0ABP0XNP1</accession>
<dbReference type="EMBL" id="OZ021735">
    <property type="protein sequence ID" value="CAK9309519.1"/>
    <property type="molecule type" value="Genomic_DNA"/>
</dbReference>
<reference evidence="2 3" key="1">
    <citation type="submission" date="2024-03" db="EMBL/GenBank/DDBJ databases">
        <authorList>
            <person name="Gkanogiannis A."/>
            <person name="Becerra Lopez-Lavalle L."/>
        </authorList>
    </citation>
    <scope>NUCLEOTIDE SEQUENCE [LARGE SCALE GENOMIC DNA]</scope>
</reference>
<evidence type="ECO:0000256" key="1">
    <source>
        <dbReference type="SAM" id="MobiDB-lite"/>
    </source>
</evidence>
<gene>
    <name evidence="2" type="ORF">CITCOLO1_LOCUS1101</name>
</gene>
<evidence type="ECO:0000313" key="3">
    <source>
        <dbReference type="Proteomes" id="UP001642487"/>
    </source>
</evidence>
<organism evidence="2 3">
    <name type="scientific">Citrullus colocynthis</name>
    <name type="common">colocynth</name>
    <dbReference type="NCBI Taxonomy" id="252529"/>
    <lineage>
        <taxon>Eukaryota</taxon>
        <taxon>Viridiplantae</taxon>
        <taxon>Streptophyta</taxon>
        <taxon>Embryophyta</taxon>
        <taxon>Tracheophyta</taxon>
        <taxon>Spermatophyta</taxon>
        <taxon>Magnoliopsida</taxon>
        <taxon>eudicotyledons</taxon>
        <taxon>Gunneridae</taxon>
        <taxon>Pentapetalae</taxon>
        <taxon>rosids</taxon>
        <taxon>fabids</taxon>
        <taxon>Cucurbitales</taxon>
        <taxon>Cucurbitaceae</taxon>
        <taxon>Benincaseae</taxon>
        <taxon>Citrullus</taxon>
    </lineage>
</organism>
<evidence type="ECO:0000313" key="2">
    <source>
        <dbReference type="EMBL" id="CAK9309519.1"/>
    </source>
</evidence>
<keyword evidence="3" id="KW-1185">Reference proteome</keyword>
<name>A0ABP0XNP1_9ROSI</name>
<feature type="non-terminal residue" evidence="2">
    <location>
        <position position="146"/>
    </location>
</feature>
<sequence>MSQRESIGLCRSTWEYSSISRLIGVTGIQGGGNVKFYLIFLPSTCQIIYLLDEMTVEHMVNMPSKANNDGFEQEPQFDYFGESRTSRLKETRMEEWRRKRRISSSSKRIDSLLKVKKSSLERQSSIANKVDGEVPKSNAPNSIPKH</sequence>
<protein>
    <submittedName>
        <fullName evidence="2">Uncharacterized protein</fullName>
    </submittedName>
</protein>